<evidence type="ECO:0000313" key="13">
    <source>
        <dbReference type="EMBL" id="TCO81151.1"/>
    </source>
</evidence>
<dbReference type="GO" id="GO:0050515">
    <property type="term" value="F:4-(cytidine 5'-diphospho)-2-C-methyl-D-erythritol kinase activity"/>
    <property type="evidence" value="ECO:0007669"/>
    <property type="project" value="UniProtKB-UniRule"/>
</dbReference>
<dbReference type="EMBL" id="SLWY01000010">
    <property type="protein sequence ID" value="TCO81151.1"/>
    <property type="molecule type" value="Genomic_DNA"/>
</dbReference>
<evidence type="ECO:0000259" key="11">
    <source>
        <dbReference type="Pfam" id="PF00288"/>
    </source>
</evidence>
<keyword evidence="4 10" id="KW-0808">Transferase</keyword>
<comment type="caution">
    <text evidence="13">The sequence shown here is derived from an EMBL/GenBank/DDBJ whole genome shotgun (WGS) entry which is preliminary data.</text>
</comment>
<dbReference type="RefSeq" id="WP_132542429.1">
    <property type="nucleotide sequence ID" value="NZ_SLWY01000010.1"/>
</dbReference>
<dbReference type="GO" id="GO:0019288">
    <property type="term" value="P:isopentenyl diphosphate biosynthetic process, methylerythritol 4-phosphate pathway"/>
    <property type="evidence" value="ECO:0007669"/>
    <property type="project" value="UniProtKB-UniRule"/>
</dbReference>
<comment type="similarity">
    <text evidence="1 10">Belongs to the GHMP kinase family. IspE subfamily.</text>
</comment>
<evidence type="ECO:0000256" key="1">
    <source>
        <dbReference type="ARBA" id="ARBA00009684"/>
    </source>
</evidence>
<dbReference type="InterPro" id="IPR013750">
    <property type="entry name" value="GHMP_kinase_C_dom"/>
</dbReference>
<dbReference type="OrthoDB" id="9809438at2"/>
<dbReference type="NCBIfam" id="TIGR00154">
    <property type="entry name" value="ispE"/>
    <property type="match status" value="1"/>
</dbReference>
<dbReference type="UniPathway" id="UPA00056">
    <property type="reaction ID" value="UER00094"/>
</dbReference>
<evidence type="ECO:0000256" key="5">
    <source>
        <dbReference type="ARBA" id="ARBA00022741"/>
    </source>
</evidence>
<dbReference type="PANTHER" id="PTHR43527">
    <property type="entry name" value="4-DIPHOSPHOCYTIDYL-2-C-METHYL-D-ERYTHRITOL KINASE, CHLOROPLASTIC"/>
    <property type="match status" value="1"/>
</dbReference>
<evidence type="ECO:0000256" key="10">
    <source>
        <dbReference type="HAMAP-Rule" id="MF_00061"/>
    </source>
</evidence>
<feature type="domain" description="GHMP kinase C-terminal" evidence="12">
    <location>
        <begin position="198"/>
        <end position="258"/>
    </location>
</feature>
<keyword evidence="8 10" id="KW-0414">Isoprene biosynthesis</keyword>
<proteinExistence type="inferred from homology"/>
<sequence length="284" mass="30131">MSGWSEDWPAPAKLNRFLHIVGRRADGYHRLQTLFQFIDRCDSLAFAVGDDGRIELETPLLGVAPQADLSVRAAQALREASGVTAGVRIRVVKRLPLGGGLGGGSSDAATTLVALNHLWGCGLDVDALAGLGLGLGADVPVFVRGCAAWAEGVGELLTPVEVDEPWFVVLVPGTAVATRSVFEDPELTRDSPLITIRDFLAGACRNDCEAVVYRRFPAVAEAAGWLGNYAPTRLTGTGACVFAAFASQDDARRVCAALPPGWEGFVARGRNRSPLLRRLAAAQR</sequence>
<dbReference type="Gene3D" id="3.30.230.10">
    <property type="match status" value="1"/>
</dbReference>
<dbReference type="Gene3D" id="3.30.70.890">
    <property type="entry name" value="GHMP kinase, C-terminal domain"/>
    <property type="match status" value="1"/>
</dbReference>
<dbReference type="Pfam" id="PF00288">
    <property type="entry name" value="GHMP_kinases_N"/>
    <property type="match status" value="1"/>
</dbReference>
<dbReference type="InterPro" id="IPR020568">
    <property type="entry name" value="Ribosomal_Su5_D2-typ_SF"/>
</dbReference>
<dbReference type="Pfam" id="PF08544">
    <property type="entry name" value="GHMP_kinases_C"/>
    <property type="match status" value="1"/>
</dbReference>
<dbReference type="InterPro" id="IPR004424">
    <property type="entry name" value="IspE"/>
</dbReference>
<keyword evidence="5 10" id="KW-0547">Nucleotide-binding</keyword>
<evidence type="ECO:0000256" key="7">
    <source>
        <dbReference type="ARBA" id="ARBA00022840"/>
    </source>
</evidence>
<evidence type="ECO:0000313" key="14">
    <source>
        <dbReference type="Proteomes" id="UP000295765"/>
    </source>
</evidence>
<gene>
    <name evidence="10" type="primary">ispE</name>
    <name evidence="13" type="ORF">EV699_110177</name>
</gene>
<evidence type="ECO:0000256" key="4">
    <source>
        <dbReference type="ARBA" id="ARBA00022679"/>
    </source>
</evidence>
<feature type="binding site" evidence="10">
    <location>
        <begin position="96"/>
        <end position="106"/>
    </location>
    <ligand>
        <name>ATP</name>
        <dbReference type="ChEBI" id="CHEBI:30616"/>
    </ligand>
</feature>
<feature type="active site" evidence="10">
    <location>
        <position position="138"/>
    </location>
</feature>
<dbReference type="GO" id="GO:0016114">
    <property type="term" value="P:terpenoid biosynthetic process"/>
    <property type="evidence" value="ECO:0007669"/>
    <property type="project" value="UniProtKB-UniRule"/>
</dbReference>
<evidence type="ECO:0000256" key="8">
    <source>
        <dbReference type="ARBA" id="ARBA00023229"/>
    </source>
</evidence>
<dbReference type="Proteomes" id="UP000295765">
    <property type="component" value="Unassembled WGS sequence"/>
</dbReference>
<dbReference type="PANTHER" id="PTHR43527:SF2">
    <property type="entry name" value="4-DIPHOSPHOCYTIDYL-2-C-METHYL-D-ERYTHRITOL KINASE, CHLOROPLASTIC"/>
    <property type="match status" value="1"/>
</dbReference>
<evidence type="ECO:0000256" key="3">
    <source>
        <dbReference type="ARBA" id="ARBA00017473"/>
    </source>
</evidence>
<evidence type="ECO:0000256" key="6">
    <source>
        <dbReference type="ARBA" id="ARBA00022777"/>
    </source>
</evidence>
<comment type="pathway">
    <text evidence="10">Isoprenoid biosynthesis; isopentenyl diphosphate biosynthesis via DXP pathway; isopentenyl diphosphate from 1-deoxy-D-xylulose 5-phosphate: step 3/6.</text>
</comment>
<evidence type="ECO:0000256" key="2">
    <source>
        <dbReference type="ARBA" id="ARBA00012052"/>
    </source>
</evidence>
<comment type="function">
    <text evidence="10">Catalyzes the phosphorylation of the position 2 hydroxy group of 4-diphosphocytidyl-2C-methyl-D-erythritol.</text>
</comment>
<dbReference type="EC" id="2.7.1.148" evidence="2 10"/>
<dbReference type="InterPro" id="IPR014721">
    <property type="entry name" value="Ribsml_uS5_D2-typ_fold_subgr"/>
</dbReference>
<dbReference type="SUPFAM" id="SSF54211">
    <property type="entry name" value="Ribosomal protein S5 domain 2-like"/>
    <property type="match status" value="1"/>
</dbReference>
<dbReference type="GO" id="GO:0005524">
    <property type="term" value="F:ATP binding"/>
    <property type="evidence" value="ECO:0007669"/>
    <property type="project" value="UniProtKB-UniRule"/>
</dbReference>
<dbReference type="HAMAP" id="MF_00061">
    <property type="entry name" value="IspE"/>
    <property type="match status" value="1"/>
</dbReference>
<organism evidence="13 14">
    <name type="scientific">Plasticicumulans lactativorans</name>
    <dbReference type="NCBI Taxonomy" id="1133106"/>
    <lineage>
        <taxon>Bacteria</taxon>
        <taxon>Pseudomonadati</taxon>
        <taxon>Pseudomonadota</taxon>
        <taxon>Gammaproteobacteria</taxon>
        <taxon>Candidatus Competibacteraceae</taxon>
        <taxon>Plasticicumulans</taxon>
    </lineage>
</organism>
<accession>A0A4R2L263</accession>
<dbReference type="InterPro" id="IPR036554">
    <property type="entry name" value="GHMP_kinase_C_sf"/>
</dbReference>
<dbReference type="AlphaFoldDB" id="A0A4R2L263"/>
<dbReference type="PIRSF" id="PIRSF010376">
    <property type="entry name" value="IspE"/>
    <property type="match status" value="1"/>
</dbReference>
<dbReference type="SUPFAM" id="SSF55060">
    <property type="entry name" value="GHMP Kinase, C-terminal domain"/>
    <property type="match status" value="1"/>
</dbReference>
<evidence type="ECO:0000256" key="9">
    <source>
        <dbReference type="ARBA" id="ARBA00032554"/>
    </source>
</evidence>
<keyword evidence="14" id="KW-1185">Reference proteome</keyword>
<comment type="catalytic activity">
    <reaction evidence="10">
        <text>4-CDP-2-C-methyl-D-erythritol + ATP = 4-CDP-2-C-methyl-D-erythritol 2-phosphate + ADP + H(+)</text>
        <dbReference type="Rhea" id="RHEA:18437"/>
        <dbReference type="ChEBI" id="CHEBI:15378"/>
        <dbReference type="ChEBI" id="CHEBI:30616"/>
        <dbReference type="ChEBI" id="CHEBI:57823"/>
        <dbReference type="ChEBI" id="CHEBI:57919"/>
        <dbReference type="ChEBI" id="CHEBI:456216"/>
        <dbReference type="EC" id="2.7.1.148"/>
    </reaction>
</comment>
<keyword evidence="7 10" id="KW-0067">ATP-binding</keyword>
<dbReference type="InterPro" id="IPR006204">
    <property type="entry name" value="GHMP_kinase_N_dom"/>
</dbReference>
<evidence type="ECO:0000259" key="12">
    <source>
        <dbReference type="Pfam" id="PF08544"/>
    </source>
</evidence>
<keyword evidence="6 10" id="KW-0418">Kinase</keyword>
<name>A0A4R2L263_9GAMM</name>
<feature type="domain" description="GHMP kinase N-terminal" evidence="11">
    <location>
        <begin position="70"/>
        <end position="145"/>
    </location>
</feature>
<protein>
    <recommendedName>
        <fullName evidence="3 10">4-diphosphocytidyl-2-C-methyl-D-erythritol kinase</fullName>
        <shortName evidence="10">CMK</shortName>
        <ecNumber evidence="2 10">2.7.1.148</ecNumber>
    </recommendedName>
    <alternativeName>
        <fullName evidence="9 10">4-(cytidine-5'-diphospho)-2-C-methyl-D-erythritol kinase</fullName>
    </alternativeName>
</protein>
<reference evidence="13 14" key="1">
    <citation type="submission" date="2019-03" db="EMBL/GenBank/DDBJ databases">
        <title>Genomic Encyclopedia of Type Strains, Phase IV (KMG-IV): sequencing the most valuable type-strain genomes for metagenomic binning, comparative biology and taxonomic classification.</title>
        <authorList>
            <person name="Goeker M."/>
        </authorList>
    </citation>
    <scope>NUCLEOTIDE SEQUENCE [LARGE SCALE GENOMIC DNA]</scope>
    <source>
        <strain evidence="13 14">DSM 25287</strain>
    </source>
</reference>
<feature type="active site" evidence="10">
    <location>
        <position position="13"/>
    </location>
</feature>